<dbReference type="Proteomes" id="UP000735302">
    <property type="component" value="Unassembled WGS sequence"/>
</dbReference>
<sequence length="98" mass="10449">MKVFTILCGQDALKNFHSLKWVEFALLSAAAEQNSGPTALSTIKTMLGFQEGEHGQRLGQARERKKGLQNFLRAAAEGKSKGKKDSCSPGKGTPGIGS</sequence>
<organism evidence="2 3">
    <name type="scientific">Plakobranchus ocellatus</name>
    <dbReference type="NCBI Taxonomy" id="259542"/>
    <lineage>
        <taxon>Eukaryota</taxon>
        <taxon>Metazoa</taxon>
        <taxon>Spiralia</taxon>
        <taxon>Lophotrochozoa</taxon>
        <taxon>Mollusca</taxon>
        <taxon>Gastropoda</taxon>
        <taxon>Heterobranchia</taxon>
        <taxon>Euthyneura</taxon>
        <taxon>Panpulmonata</taxon>
        <taxon>Sacoglossa</taxon>
        <taxon>Placobranchoidea</taxon>
        <taxon>Plakobranchidae</taxon>
        <taxon>Plakobranchus</taxon>
    </lineage>
</organism>
<proteinExistence type="predicted"/>
<evidence type="ECO:0000313" key="3">
    <source>
        <dbReference type="Proteomes" id="UP000735302"/>
    </source>
</evidence>
<dbReference type="AlphaFoldDB" id="A0AAV3ZEI3"/>
<feature type="region of interest" description="Disordered" evidence="1">
    <location>
        <begin position="75"/>
        <end position="98"/>
    </location>
</feature>
<protein>
    <submittedName>
        <fullName evidence="2">Uncharacterized protein</fullName>
    </submittedName>
</protein>
<accession>A0AAV3ZEI3</accession>
<evidence type="ECO:0000313" key="2">
    <source>
        <dbReference type="EMBL" id="GFN94320.1"/>
    </source>
</evidence>
<keyword evidence="3" id="KW-1185">Reference proteome</keyword>
<evidence type="ECO:0000256" key="1">
    <source>
        <dbReference type="SAM" id="MobiDB-lite"/>
    </source>
</evidence>
<gene>
    <name evidence="2" type="ORF">PoB_002082600</name>
</gene>
<name>A0AAV3ZEI3_9GAST</name>
<feature type="compositionally biased region" description="Basic and acidic residues" evidence="1">
    <location>
        <begin position="76"/>
        <end position="86"/>
    </location>
</feature>
<reference evidence="2 3" key="1">
    <citation type="journal article" date="2021" name="Elife">
        <title>Chloroplast acquisition without the gene transfer in kleptoplastic sea slugs, Plakobranchus ocellatus.</title>
        <authorList>
            <person name="Maeda T."/>
            <person name="Takahashi S."/>
            <person name="Yoshida T."/>
            <person name="Shimamura S."/>
            <person name="Takaki Y."/>
            <person name="Nagai Y."/>
            <person name="Toyoda A."/>
            <person name="Suzuki Y."/>
            <person name="Arimoto A."/>
            <person name="Ishii H."/>
            <person name="Satoh N."/>
            <person name="Nishiyama T."/>
            <person name="Hasebe M."/>
            <person name="Maruyama T."/>
            <person name="Minagawa J."/>
            <person name="Obokata J."/>
            <person name="Shigenobu S."/>
        </authorList>
    </citation>
    <scope>NUCLEOTIDE SEQUENCE [LARGE SCALE GENOMIC DNA]</scope>
</reference>
<dbReference type="EMBL" id="BLXT01002434">
    <property type="protein sequence ID" value="GFN94320.1"/>
    <property type="molecule type" value="Genomic_DNA"/>
</dbReference>
<comment type="caution">
    <text evidence="2">The sequence shown here is derived from an EMBL/GenBank/DDBJ whole genome shotgun (WGS) entry which is preliminary data.</text>
</comment>